<feature type="chain" id="PRO_5012270530" evidence="2">
    <location>
        <begin position="20"/>
        <end position="654"/>
    </location>
</feature>
<feature type="region of interest" description="Disordered" evidence="1">
    <location>
        <begin position="581"/>
        <end position="654"/>
    </location>
</feature>
<feature type="signal peptide" evidence="2">
    <location>
        <begin position="1"/>
        <end position="19"/>
    </location>
</feature>
<feature type="compositionally biased region" description="Basic and acidic residues" evidence="1">
    <location>
        <begin position="57"/>
        <end position="70"/>
    </location>
</feature>
<feature type="compositionally biased region" description="Acidic residues" evidence="1">
    <location>
        <begin position="235"/>
        <end position="244"/>
    </location>
</feature>
<feature type="compositionally biased region" description="Acidic residues" evidence="1">
    <location>
        <begin position="644"/>
        <end position="654"/>
    </location>
</feature>
<name>A0A2B4SM51_STYPI</name>
<feature type="compositionally biased region" description="Acidic residues" evidence="1">
    <location>
        <begin position="508"/>
        <end position="518"/>
    </location>
</feature>
<dbReference type="OrthoDB" id="5990715at2759"/>
<proteinExistence type="predicted"/>
<feature type="compositionally biased region" description="Basic and acidic residues" evidence="1">
    <location>
        <begin position="121"/>
        <end position="140"/>
    </location>
</feature>
<feature type="compositionally biased region" description="Basic and acidic residues" evidence="1">
    <location>
        <begin position="391"/>
        <end position="416"/>
    </location>
</feature>
<feature type="region of interest" description="Disordered" evidence="1">
    <location>
        <begin position="157"/>
        <end position="180"/>
    </location>
</feature>
<feature type="compositionally biased region" description="Acidic residues" evidence="1">
    <location>
        <begin position="317"/>
        <end position="326"/>
    </location>
</feature>
<accession>A0A2B4SM51</accession>
<evidence type="ECO:0000313" key="4">
    <source>
        <dbReference type="Proteomes" id="UP000225706"/>
    </source>
</evidence>
<feature type="compositionally biased region" description="Basic and acidic residues" evidence="1">
    <location>
        <begin position="80"/>
        <end position="92"/>
    </location>
</feature>
<sequence length="654" mass="73108">MHVATVLIFLSLCSSLALPVPVDRSVQARDEREISIDELESQLEEIENHINAVRTKVKEEAQNEKVDAIKEASPTPSNERTSERKTEAEEASKTSASPTTIPTAREREPETKTPTPLITKFEAETVKPSRPLKTEEEVKHSNKEVTVISVNKISNEGKKVAPVGEEEELEEENDKKKEKFEDTKKIEVKAVTNDKMEEEEAALEGEDRKTPGKDFVVKKITEKTKKLSGKSMANDEVDEEEADLESERQTGGSITVEKVSTEKNSAKLSTKVEKATIEVEKISSSSTPSKNTQKATVVKVERVPSRGAVEAKRSPVEQEDEEDEDLKEDKVQTLTDGEKEITIKVEKLSAKESPSEKKTTIMVQKTGSLTDQTKSEVSVKKVAEKPFVKSMVRDEPHKGKITESAVKKSEIPVKTDEEIELELEGGQDKEERKSEKGQTDEQKVAHDLDKALKAERNREEEKPITAQSAKPTTPSETTGIATVQKVEKDKGRQTIEVKRDEAYKERDIFEDETASEEEDSKRVLSDEEMELAELAQNAKNVDDKEGKEPVTEKPTISTPKEIVVTVNKIPKVTAQVINEKSKMPLSKEVTKKEEKKLKEELQNEQEQEKAAAQPVIVKVEKLGNRPGTKPKQEEKKTVSKEALQEAELEDEAEA</sequence>
<keyword evidence="4" id="KW-1185">Reference proteome</keyword>
<feature type="compositionally biased region" description="Basic and acidic residues" evidence="1">
    <location>
        <begin position="426"/>
        <end position="463"/>
    </location>
</feature>
<dbReference type="STRING" id="50429.A0A2B4SM51"/>
<feature type="compositionally biased region" description="Polar residues" evidence="1">
    <location>
        <begin position="93"/>
        <end position="102"/>
    </location>
</feature>
<feature type="compositionally biased region" description="Basic and acidic residues" evidence="1">
    <location>
        <begin position="299"/>
        <end position="316"/>
    </location>
</feature>
<feature type="region of interest" description="Disordered" evidence="1">
    <location>
        <begin position="391"/>
        <end position="556"/>
    </location>
</feature>
<feature type="region of interest" description="Disordered" evidence="1">
    <location>
        <begin position="57"/>
        <end position="140"/>
    </location>
</feature>
<dbReference type="AlphaFoldDB" id="A0A2B4SM51"/>
<feature type="compositionally biased region" description="Basic and acidic residues" evidence="1">
    <location>
        <begin position="588"/>
        <end position="609"/>
    </location>
</feature>
<dbReference type="Proteomes" id="UP000225706">
    <property type="component" value="Unassembled WGS sequence"/>
</dbReference>
<dbReference type="EMBL" id="LSMT01000063">
    <property type="protein sequence ID" value="PFX29577.1"/>
    <property type="molecule type" value="Genomic_DNA"/>
</dbReference>
<evidence type="ECO:0000256" key="2">
    <source>
        <dbReference type="SAM" id="SignalP"/>
    </source>
</evidence>
<feature type="region of interest" description="Disordered" evidence="1">
    <location>
        <begin position="279"/>
        <end position="335"/>
    </location>
</feature>
<feature type="compositionally biased region" description="Polar residues" evidence="1">
    <location>
        <begin position="465"/>
        <end position="481"/>
    </location>
</feature>
<feature type="compositionally biased region" description="Basic and acidic residues" evidence="1">
    <location>
        <begin position="485"/>
        <end position="507"/>
    </location>
</feature>
<protein>
    <submittedName>
        <fullName evidence="3">Uncharacterized protein</fullName>
    </submittedName>
</protein>
<evidence type="ECO:0000256" key="1">
    <source>
        <dbReference type="SAM" id="MobiDB-lite"/>
    </source>
</evidence>
<evidence type="ECO:0000313" key="3">
    <source>
        <dbReference type="EMBL" id="PFX29577.1"/>
    </source>
</evidence>
<feature type="compositionally biased region" description="Basic and acidic residues" evidence="1">
    <location>
        <begin position="540"/>
        <end position="551"/>
    </location>
</feature>
<organism evidence="3 4">
    <name type="scientific">Stylophora pistillata</name>
    <name type="common">Smooth cauliflower coral</name>
    <dbReference type="NCBI Taxonomy" id="50429"/>
    <lineage>
        <taxon>Eukaryota</taxon>
        <taxon>Metazoa</taxon>
        <taxon>Cnidaria</taxon>
        <taxon>Anthozoa</taxon>
        <taxon>Hexacorallia</taxon>
        <taxon>Scleractinia</taxon>
        <taxon>Astrocoeniina</taxon>
        <taxon>Pocilloporidae</taxon>
        <taxon>Stylophora</taxon>
    </lineage>
</organism>
<feature type="compositionally biased region" description="Basic and acidic residues" evidence="1">
    <location>
        <begin position="630"/>
        <end position="643"/>
    </location>
</feature>
<gene>
    <name evidence="3" type="ORF">AWC38_SpisGene5617</name>
</gene>
<keyword evidence="2" id="KW-0732">Signal</keyword>
<feature type="region of interest" description="Disordered" evidence="1">
    <location>
        <begin position="225"/>
        <end position="258"/>
    </location>
</feature>
<reference evidence="4" key="1">
    <citation type="journal article" date="2017" name="bioRxiv">
        <title>Comparative analysis of the genomes of Stylophora pistillata and Acropora digitifera provides evidence for extensive differences between species of corals.</title>
        <authorList>
            <person name="Voolstra C.R."/>
            <person name="Li Y."/>
            <person name="Liew Y.J."/>
            <person name="Baumgarten S."/>
            <person name="Zoccola D."/>
            <person name="Flot J.-F."/>
            <person name="Tambutte S."/>
            <person name="Allemand D."/>
            <person name="Aranda M."/>
        </authorList>
    </citation>
    <scope>NUCLEOTIDE SEQUENCE [LARGE SCALE GENOMIC DNA]</scope>
</reference>
<comment type="caution">
    <text evidence="3">The sequence shown here is derived from an EMBL/GenBank/DDBJ whole genome shotgun (WGS) entry which is preliminary data.</text>
</comment>
<feature type="compositionally biased region" description="Polar residues" evidence="1">
    <location>
        <begin position="282"/>
        <end position="295"/>
    </location>
</feature>